<evidence type="ECO:0000256" key="4">
    <source>
        <dbReference type="ARBA" id="ARBA00022824"/>
    </source>
</evidence>
<evidence type="ECO:0000256" key="6">
    <source>
        <dbReference type="ARBA" id="ARBA00022989"/>
    </source>
</evidence>
<comment type="subcellular location">
    <subcellularLocation>
        <location evidence="1">Endoplasmic reticulum membrane</location>
        <topology evidence="1">Single-pass type IV membrane protein</topology>
    </subcellularLocation>
</comment>
<dbReference type="GO" id="GO:0006890">
    <property type="term" value="P:retrograde vesicle-mediated transport, Golgi to endoplasmic reticulum"/>
    <property type="evidence" value="ECO:0007669"/>
    <property type="project" value="InterPro"/>
</dbReference>
<dbReference type="InterPro" id="IPR056173">
    <property type="entry name" value="Sec20_C"/>
</dbReference>
<dbReference type="PANTHER" id="PTHR12825:SF0">
    <property type="entry name" value="VESICLE TRANSPORT PROTEIN SEC20"/>
    <property type="match status" value="1"/>
</dbReference>
<evidence type="ECO:0000256" key="3">
    <source>
        <dbReference type="ARBA" id="ARBA00022692"/>
    </source>
</evidence>
<evidence type="ECO:0000256" key="8">
    <source>
        <dbReference type="ARBA" id="ARBA00023136"/>
    </source>
</evidence>
<evidence type="ECO:0000256" key="1">
    <source>
        <dbReference type="ARBA" id="ARBA00004163"/>
    </source>
</evidence>
<dbReference type="InterPro" id="IPR005606">
    <property type="entry name" value="Sec20"/>
</dbReference>
<keyword evidence="2" id="KW-0813">Transport</keyword>
<name>A0A7S0CCY9_9STRA</name>
<feature type="transmembrane region" description="Helical" evidence="11">
    <location>
        <begin position="125"/>
        <end position="143"/>
    </location>
</feature>
<dbReference type="GO" id="GO:0005484">
    <property type="term" value="F:SNAP receptor activity"/>
    <property type="evidence" value="ECO:0007669"/>
    <property type="project" value="InterPro"/>
</dbReference>
<keyword evidence="5" id="KW-0931">ER-Golgi transport</keyword>
<dbReference type="PANTHER" id="PTHR12825">
    <property type="entry name" value="BNIP1-RELATED"/>
    <property type="match status" value="1"/>
</dbReference>
<feature type="domain" description="Sec20 C-terminal" evidence="12">
    <location>
        <begin position="56"/>
        <end position="146"/>
    </location>
</feature>
<comment type="similarity">
    <text evidence="9">Belongs to the SEC20 family.</text>
</comment>
<dbReference type="AlphaFoldDB" id="A0A7S0CCY9"/>
<accession>A0A7S0CCY9</accession>
<keyword evidence="8 11" id="KW-0472">Membrane</keyword>
<evidence type="ECO:0000256" key="10">
    <source>
        <dbReference type="SAM" id="MobiDB-lite"/>
    </source>
</evidence>
<dbReference type="GO" id="GO:0031201">
    <property type="term" value="C:SNARE complex"/>
    <property type="evidence" value="ECO:0007669"/>
    <property type="project" value="TreeGrafter"/>
</dbReference>
<feature type="region of interest" description="Disordered" evidence="10">
    <location>
        <begin position="1"/>
        <end position="59"/>
    </location>
</feature>
<keyword evidence="7" id="KW-0175">Coiled coil</keyword>
<dbReference type="EMBL" id="HBEL01034279">
    <property type="protein sequence ID" value="CAD8419998.1"/>
    <property type="molecule type" value="Transcribed_RNA"/>
</dbReference>
<evidence type="ECO:0000259" key="12">
    <source>
        <dbReference type="Pfam" id="PF03908"/>
    </source>
</evidence>
<evidence type="ECO:0000256" key="5">
    <source>
        <dbReference type="ARBA" id="ARBA00022892"/>
    </source>
</evidence>
<evidence type="ECO:0000313" key="13">
    <source>
        <dbReference type="EMBL" id="CAD8419998.1"/>
    </source>
</evidence>
<keyword evidence="3 11" id="KW-0812">Transmembrane</keyword>
<sequence length="153" mass="17097">MVGGSVSKQKHRTSDAASNREMLFSKPKSTKSTSSKGRSTTKKNSLRENNASAAEEAKSITDSLLRTKSMMKQELERVSEVSQAIDSDGQILNEATTEHKGLDNVVKNARGVLGVLKRQDMQDSVVLWSAFTFFLISSLYVLWTRIRIPFLLW</sequence>
<dbReference type="GO" id="GO:0005789">
    <property type="term" value="C:endoplasmic reticulum membrane"/>
    <property type="evidence" value="ECO:0007669"/>
    <property type="project" value="UniProtKB-SubCell"/>
</dbReference>
<proteinExistence type="inferred from homology"/>
<protein>
    <recommendedName>
        <fullName evidence="12">Sec20 C-terminal domain-containing protein</fullName>
    </recommendedName>
</protein>
<keyword evidence="4" id="KW-0256">Endoplasmic reticulum</keyword>
<evidence type="ECO:0000256" key="9">
    <source>
        <dbReference type="ARBA" id="ARBA00037934"/>
    </source>
</evidence>
<evidence type="ECO:0000256" key="2">
    <source>
        <dbReference type="ARBA" id="ARBA00022448"/>
    </source>
</evidence>
<dbReference type="Pfam" id="PF03908">
    <property type="entry name" value="Sec20"/>
    <property type="match status" value="1"/>
</dbReference>
<feature type="compositionally biased region" description="Low complexity" evidence="10">
    <location>
        <begin position="25"/>
        <end position="38"/>
    </location>
</feature>
<evidence type="ECO:0000256" key="7">
    <source>
        <dbReference type="ARBA" id="ARBA00023054"/>
    </source>
</evidence>
<reference evidence="13" key="1">
    <citation type="submission" date="2021-01" db="EMBL/GenBank/DDBJ databases">
        <authorList>
            <person name="Corre E."/>
            <person name="Pelletier E."/>
            <person name="Niang G."/>
            <person name="Scheremetjew M."/>
            <person name="Finn R."/>
            <person name="Kale V."/>
            <person name="Holt S."/>
            <person name="Cochrane G."/>
            <person name="Meng A."/>
            <person name="Brown T."/>
            <person name="Cohen L."/>
        </authorList>
    </citation>
    <scope>NUCLEOTIDE SEQUENCE</scope>
    <source>
        <strain evidence="13">CCAP1064/1</strain>
    </source>
</reference>
<keyword evidence="6 11" id="KW-1133">Transmembrane helix</keyword>
<gene>
    <name evidence="13" type="ORF">PINE0816_LOCUS16133</name>
</gene>
<evidence type="ECO:0000256" key="11">
    <source>
        <dbReference type="SAM" id="Phobius"/>
    </source>
</evidence>
<organism evidence="13">
    <name type="scientific">Proboscia inermis</name>
    <dbReference type="NCBI Taxonomy" id="420281"/>
    <lineage>
        <taxon>Eukaryota</taxon>
        <taxon>Sar</taxon>
        <taxon>Stramenopiles</taxon>
        <taxon>Ochrophyta</taxon>
        <taxon>Bacillariophyta</taxon>
        <taxon>Coscinodiscophyceae</taxon>
        <taxon>Rhizosoleniophycidae</taxon>
        <taxon>Rhizosoleniales</taxon>
        <taxon>Rhizosoleniaceae</taxon>
        <taxon>Proboscia</taxon>
    </lineage>
</organism>